<keyword evidence="3" id="KW-0963">Cytoplasm</keyword>
<keyword evidence="4" id="KW-0489">Methyltransferase</keyword>
<evidence type="ECO:0000256" key="1">
    <source>
        <dbReference type="ARBA" id="ARBA00004496"/>
    </source>
</evidence>
<dbReference type="SMART" id="SM00355">
    <property type="entry name" value="ZnF_C2H2"/>
    <property type="match status" value="10"/>
</dbReference>
<evidence type="ECO:0000256" key="6">
    <source>
        <dbReference type="ARBA" id="ARBA00022694"/>
    </source>
</evidence>
<dbReference type="Proteomes" id="UP001187343">
    <property type="component" value="Unassembled WGS sequence"/>
</dbReference>
<evidence type="ECO:0000256" key="3">
    <source>
        <dbReference type="ARBA" id="ARBA00022490"/>
    </source>
</evidence>
<keyword evidence="12" id="KW-1185">Reference proteome</keyword>
<dbReference type="PANTHER" id="PTHR14911:SF13">
    <property type="entry name" value="TRNA (GUANINE(6)-N2)-METHYLTRANSFERASE THUMP3"/>
    <property type="match status" value="1"/>
</dbReference>
<evidence type="ECO:0000256" key="5">
    <source>
        <dbReference type="ARBA" id="ARBA00022679"/>
    </source>
</evidence>
<dbReference type="GO" id="GO:0016423">
    <property type="term" value="F:tRNA (guanine) methyltransferase activity"/>
    <property type="evidence" value="ECO:0007669"/>
    <property type="project" value="TreeGrafter"/>
</dbReference>
<evidence type="ECO:0000256" key="4">
    <source>
        <dbReference type="ARBA" id="ARBA00022603"/>
    </source>
</evidence>
<dbReference type="SMART" id="SM00981">
    <property type="entry name" value="THUMP"/>
    <property type="match status" value="1"/>
</dbReference>
<evidence type="ECO:0000256" key="9">
    <source>
        <dbReference type="ARBA" id="ARBA00022771"/>
    </source>
</evidence>
<dbReference type="InterPro" id="IPR029063">
    <property type="entry name" value="SAM-dependent_MTases_sf"/>
</dbReference>
<proteinExistence type="inferred from homology"/>
<dbReference type="PROSITE" id="PS51165">
    <property type="entry name" value="THUMP"/>
    <property type="match status" value="1"/>
</dbReference>
<evidence type="ECO:0000256" key="2">
    <source>
        <dbReference type="ARBA" id="ARBA00008361"/>
    </source>
</evidence>
<dbReference type="PROSITE" id="PS01261">
    <property type="entry name" value="UPF0020"/>
    <property type="match status" value="1"/>
</dbReference>
<dbReference type="GO" id="GO:0043527">
    <property type="term" value="C:tRNA methyltransferase complex"/>
    <property type="evidence" value="ECO:0007669"/>
    <property type="project" value="UniProtKB-ARBA"/>
</dbReference>
<keyword evidence="9" id="KW-0863">Zinc-finger</keyword>
<evidence type="ECO:0000313" key="12">
    <source>
        <dbReference type="Proteomes" id="UP001187343"/>
    </source>
</evidence>
<dbReference type="PANTHER" id="PTHR14911">
    <property type="entry name" value="THUMP DOMAIN-CONTAINING"/>
    <property type="match status" value="1"/>
</dbReference>
<dbReference type="CDD" id="cd11715">
    <property type="entry name" value="THUMP_AdoMetMT"/>
    <property type="match status" value="1"/>
</dbReference>
<dbReference type="FunFam" id="3.30.160.60:FF:000125">
    <property type="entry name" value="Putative zinc finger protein 143"/>
    <property type="match status" value="1"/>
</dbReference>
<dbReference type="FunFam" id="3.30.160.60:FF:000872">
    <property type="entry name" value="zinc finger X-linked protein ZXDB"/>
    <property type="match status" value="1"/>
</dbReference>
<protein>
    <submittedName>
        <fullName evidence="11">Uncharacterized protein</fullName>
    </submittedName>
</protein>
<dbReference type="GO" id="GO:0005737">
    <property type="term" value="C:cytoplasm"/>
    <property type="evidence" value="ECO:0007669"/>
    <property type="project" value="UniProtKB-SubCell"/>
</dbReference>
<keyword evidence="10" id="KW-0862">Zinc</keyword>
<dbReference type="PROSITE" id="PS00028">
    <property type="entry name" value="ZINC_FINGER_C2H2_1"/>
    <property type="match status" value="10"/>
</dbReference>
<keyword evidence="5" id="KW-0808">Transferase</keyword>
<dbReference type="Gene3D" id="3.30.160.60">
    <property type="entry name" value="Classic Zinc Finger"/>
    <property type="match status" value="10"/>
</dbReference>
<dbReference type="Gene3D" id="3.40.50.150">
    <property type="entry name" value="Vaccinia Virus protein VP39"/>
    <property type="match status" value="1"/>
</dbReference>
<organism evidence="11 12">
    <name type="scientific">Cirrhinus molitorella</name>
    <name type="common">mud carp</name>
    <dbReference type="NCBI Taxonomy" id="172907"/>
    <lineage>
        <taxon>Eukaryota</taxon>
        <taxon>Metazoa</taxon>
        <taxon>Chordata</taxon>
        <taxon>Craniata</taxon>
        <taxon>Vertebrata</taxon>
        <taxon>Euteleostomi</taxon>
        <taxon>Actinopterygii</taxon>
        <taxon>Neopterygii</taxon>
        <taxon>Teleostei</taxon>
        <taxon>Ostariophysi</taxon>
        <taxon>Cypriniformes</taxon>
        <taxon>Cyprinidae</taxon>
        <taxon>Labeoninae</taxon>
        <taxon>Labeonini</taxon>
        <taxon>Cirrhinus</taxon>
    </lineage>
</organism>
<dbReference type="SUPFAM" id="SSF57667">
    <property type="entry name" value="beta-beta-alpha zinc fingers"/>
    <property type="match status" value="5"/>
</dbReference>
<dbReference type="Pfam" id="PF02926">
    <property type="entry name" value="THUMP"/>
    <property type="match status" value="1"/>
</dbReference>
<dbReference type="SUPFAM" id="SSF143437">
    <property type="entry name" value="THUMP domain-like"/>
    <property type="match status" value="1"/>
</dbReference>
<reference evidence="11" key="1">
    <citation type="submission" date="2023-08" db="EMBL/GenBank/DDBJ databases">
        <title>Chromosome-level Genome Assembly of mud carp (Cirrhinus molitorella).</title>
        <authorList>
            <person name="Liu H."/>
        </authorList>
    </citation>
    <scope>NUCLEOTIDE SEQUENCE</scope>
    <source>
        <strain evidence="11">Prfri</strain>
        <tissue evidence="11">Muscle</tissue>
    </source>
</reference>
<dbReference type="PROSITE" id="PS50157">
    <property type="entry name" value="ZINC_FINGER_C2H2_2"/>
    <property type="match status" value="10"/>
</dbReference>
<dbReference type="InterPro" id="IPR036236">
    <property type="entry name" value="Znf_C2H2_sf"/>
</dbReference>
<accession>A0AA88PGK7</accession>
<gene>
    <name evidence="11" type="ORF">Q8A67_014424</name>
</gene>
<comment type="caution">
    <text evidence="11">The sequence shown here is derived from an EMBL/GenBank/DDBJ whole genome shotgun (WGS) entry which is preliminary data.</text>
</comment>
<dbReference type="FunFam" id="3.30.160.60:FF:000257">
    <property type="entry name" value="ZXD family zinc finger C"/>
    <property type="match status" value="2"/>
</dbReference>
<sequence length="1730" mass="189072">MQELDQTVTIGATVPTGFEHTAAEEVQEKLEATARVSKNRGRVYFNITTDKLFKVHQLKSLDNLFVVVKEYDDYQFKTTKEEVQLDWQELAAKLPWTNALEVWKLNNSIKKKRGRRKRPNPTKSDQCPSVGTKSSDTVPSDPEELWVDLEALEVKENQRDVSSQPKNDSEEEKHSEIQDQKSGVTPLKFRVTCNRAGDKHCFTSNDAARDFGGAVQEFFQWKADMTKFDVEVLLNIHNNEVVVGIALTVESLHRRNITHFGPTTLRSTLAYGMLRLCKPQVSDVIVDPMCGTGAIPLEGVMEWHNSFFVAGDNNGTAVSRSVNNIKHILKRTHDGGNSSGLPLDIVQWDLCNLPMRSSSVDIIITDMPFGKRMGSRKKNWELYPLCLQEMARVCKPGTGRAVLLTQDKKCFLKAFSQMEGLWRKSHTVWVNVGGLHAGVFVLKRTAVVFGNTSEDVMEPHTATGSQKENMKDASQIRHSYVKGGAFMSCCYRDTKMEIQGLTDTKNTQYQHGVPLHTTFSQQTTSSGINARTRLTENAISGYPGSLGLASDANNNRAISSPLRLAENGSGCVLSLQNNDKKYDVQSADAELGDVNASKQKVFNELELLPSEFEGPDEHDDHDLQMALPLLDTENCEERHTTERILSNTSSSKSPEELYVVFNIVHKEDDSKERQMSFQYKAEENGSSSPKAKTLSSPVDSDENLNRTSKSGHLSSHSNLNSRCETTDQNVRHEICLVAENRNPILSEDYAGSSQTPKVSTVEMLSNNLVEHSTEELMQCVTKNNSPTFVPENRVATEMADMNIMDYANQESSSNGDCGPDGTPIPVHETFSGTIMINNQSIIVTIENGILTLATPPEGYAYKEDGMISLKEHLGMKDNEDLVLLNYDGGSKSIGKISNVTSSLQDEPKARFAGSDSELTLADDCSLSEMGVTLDSCSAIKQEEGTICAIEDDSSICQSSKSKPSTCEELQPINLLTVSGLTKKGSVVKYRCPQPGCSSTFDTRQNLKIHLVLHTEDQRPFKCTVEGCDWSFTTSYKLKRHLQSHDKVRPYKCEWENCGRRFTTVYNLKAHVKAHDQENAFVCEVCSERFRTATRLTNHQRAHFEPERPHKCEFPGCEKTFITFSALFSHNRTHFREMAQFTCTYPGCDKRYDKACRLKIHLRSHTGERPFVCDSDSCGWTFTSMSKLLRHKRKHDDDRRFACPEEGCGKSFTRAEHLKGHSITHLGTKPFECPVEGCNAKFSARSSLYIHSKKHKQDGVSLRSRCPVAGCTKHFSSRSSLKTHMLKHHNLSPDVLSQLDDTATLTPSSELTSTSQAVSAPSGPAGAELSSLDLSSLFSSIPACSGTTAVSVGSEGSTGAGSFSMDMPLVNTGILTIDPASVSSALNGAKTVDPLILAAGQDMGVHVLDTGLGGGGGGVLPHATLHLDDVQTVNPEELGTLAALTIPSTESSEQLHTLNSCNPLTVESPSTLTPSLSSSLTQSLSSLTSALQPALSSSLVPSLSTPLSSMALAATPVPELLSPQAKADLPCSETTVGPLLSRAEVMAQSDASKGMCQFVFPSHSGSYSGQKITELPSVSPCPVMESSGSARTDYRAIQLAKRRKQKGPGSSTCASETGQRKTKGSKGTSSALPTTSGAHFGEGAATGNSELPIRDPVAGTQFVQIQLLQDDPAADGDLAFQLSSQTSCSHSQLTVDLPVNILQEPTVMAEDENGSDNSQFTGSTINLQDLE</sequence>
<dbReference type="Pfam" id="PF00096">
    <property type="entry name" value="zf-C2H2"/>
    <property type="match status" value="6"/>
</dbReference>
<dbReference type="GO" id="GO:0008270">
    <property type="term" value="F:zinc ion binding"/>
    <property type="evidence" value="ECO:0007669"/>
    <property type="project" value="UniProtKB-KW"/>
</dbReference>
<comment type="subcellular location">
    <subcellularLocation>
        <location evidence="1">Cytoplasm</location>
    </subcellularLocation>
</comment>
<dbReference type="Gene3D" id="3.30.2130.30">
    <property type="match status" value="1"/>
</dbReference>
<dbReference type="InterPro" id="IPR013087">
    <property type="entry name" value="Znf_C2H2_type"/>
</dbReference>
<comment type="similarity">
    <text evidence="2">Belongs to the methyltransferase superfamily.</text>
</comment>
<evidence type="ECO:0000256" key="8">
    <source>
        <dbReference type="ARBA" id="ARBA00022737"/>
    </source>
</evidence>
<name>A0AA88PGK7_9TELE</name>
<evidence type="ECO:0000256" key="10">
    <source>
        <dbReference type="ARBA" id="ARBA00022833"/>
    </source>
</evidence>
<dbReference type="FunFam" id="3.40.50.150:FF:000073">
    <property type="entry name" value="THUMP domain containing 3"/>
    <property type="match status" value="1"/>
</dbReference>
<dbReference type="EMBL" id="JAUYZG010000014">
    <property type="protein sequence ID" value="KAK2889049.1"/>
    <property type="molecule type" value="Genomic_DNA"/>
</dbReference>
<dbReference type="GO" id="GO:0030488">
    <property type="term" value="P:tRNA methylation"/>
    <property type="evidence" value="ECO:0007669"/>
    <property type="project" value="TreeGrafter"/>
</dbReference>
<dbReference type="Pfam" id="PF01170">
    <property type="entry name" value="UPF0020"/>
    <property type="match status" value="1"/>
</dbReference>
<dbReference type="InterPro" id="IPR004114">
    <property type="entry name" value="THUMP_dom"/>
</dbReference>
<keyword evidence="6" id="KW-0819">tRNA processing</keyword>
<dbReference type="GO" id="GO:0003723">
    <property type="term" value="F:RNA binding"/>
    <property type="evidence" value="ECO:0007669"/>
    <property type="project" value="UniProtKB-UniRule"/>
</dbReference>
<dbReference type="InterPro" id="IPR000241">
    <property type="entry name" value="RlmKL-like_Mtase"/>
</dbReference>
<evidence type="ECO:0000313" key="11">
    <source>
        <dbReference type="EMBL" id="KAK2889049.1"/>
    </source>
</evidence>
<evidence type="ECO:0000256" key="7">
    <source>
        <dbReference type="ARBA" id="ARBA00022723"/>
    </source>
</evidence>
<dbReference type="InterPro" id="IPR053943">
    <property type="entry name" value="RlmKL-like_Mtase_CS"/>
</dbReference>
<dbReference type="SUPFAM" id="SSF53335">
    <property type="entry name" value="S-adenosyl-L-methionine-dependent methyltransferases"/>
    <property type="match status" value="1"/>
</dbReference>
<keyword evidence="7" id="KW-0479">Metal-binding</keyword>
<keyword evidence="8" id="KW-0677">Repeat</keyword>